<sequence>MEAVSGLTQTLDSITGFFSPQATRTVVDGMTQAVDELAGLPAAADTKQDAFTTIAALCDSVHKNVDEMREVIRHLRTIAVTVKITGAGIPEFSGFADEIRERIQRVSEEVDRFARELVAMRDRLSEATQSSESVIRDFSATIPLLVANLDRGSVALSDQQTRMTETANELKDIIGSIQMKLATILSALQIGDITRQRIEHIITLLTYYEEFKTSEQIGSIDVVQVLHLEKAIVGLVRAQLEESVVEFHQQCGTIAGTIASFSADTSRVMTLRDKLAGSHNRAEDNVLRQMQGDLAQAADLSNQVLTRTRDLDTVASTVEESTQSLIAGIAAIRRIKLDIFYMALNSNLACNKLGEAGRAVNVVSGELRTFADRLEGPAEGIILAMQDIDAAKLKLTSICMISADGGSHPLDVARREVDTAANEMSAGLVALSGEGEVVFACIAEAIRRLDFRSDLGDVLDDCLAVAGSGDVMPSTPIDAGIAAIEQLSARIFQIYTMTQEREIHRRFLSVSQTTPLVTFPGTDVEDDEMLGVFL</sequence>
<dbReference type="AlphaFoldDB" id="A0A2U2DHW5"/>
<dbReference type="Proteomes" id="UP000245252">
    <property type="component" value="Unassembled WGS sequence"/>
</dbReference>
<feature type="coiled-coil region" evidence="1">
    <location>
        <begin position="96"/>
        <end position="123"/>
    </location>
</feature>
<dbReference type="Gene3D" id="1.10.287.500">
    <property type="entry name" value="Helix hairpin bin"/>
    <property type="match status" value="1"/>
</dbReference>
<organism evidence="2 3">
    <name type="scientific">Metarhizobium album</name>
    <dbReference type="NCBI Taxonomy" id="2182425"/>
    <lineage>
        <taxon>Bacteria</taxon>
        <taxon>Pseudomonadati</taxon>
        <taxon>Pseudomonadota</taxon>
        <taxon>Alphaproteobacteria</taxon>
        <taxon>Hyphomicrobiales</taxon>
        <taxon>Rhizobiaceae</taxon>
        <taxon>Metarhizobium</taxon>
    </lineage>
</organism>
<dbReference type="SUPFAM" id="SSF58104">
    <property type="entry name" value="Methyl-accepting chemotaxis protein (MCP) signaling domain"/>
    <property type="match status" value="1"/>
</dbReference>
<accession>A0A2U2DHW5</accession>
<dbReference type="SUPFAM" id="SSF75708">
    <property type="entry name" value="Chemotaxis phosphatase CheZ"/>
    <property type="match status" value="1"/>
</dbReference>
<keyword evidence="3" id="KW-1185">Reference proteome</keyword>
<dbReference type="EMBL" id="QFBC01000019">
    <property type="protein sequence ID" value="PWE52906.1"/>
    <property type="molecule type" value="Genomic_DNA"/>
</dbReference>
<evidence type="ECO:0000313" key="2">
    <source>
        <dbReference type="EMBL" id="PWE52906.1"/>
    </source>
</evidence>
<name>A0A2U2DHW5_9HYPH</name>
<evidence type="ECO:0000256" key="1">
    <source>
        <dbReference type="SAM" id="Coils"/>
    </source>
</evidence>
<proteinExistence type="predicted"/>
<dbReference type="Gene3D" id="1.10.287.950">
    <property type="entry name" value="Methyl-accepting chemotaxis protein"/>
    <property type="match status" value="1"/>
</dbReference>
<protein>
    <submittedName>
        <fullName evidence="2">Chemotaxis protein</fullName>
    </submittedName>
</protein>
<evidence type="ECO:0000313" key="3">
    <source>
        <dbReference type="Proteomes" id="UP000245252"/>
    </source>
</evidence>
<reference evidence="2 3" key="1">
    <citation type="submission" date="2018-05" db="EMBL/GenBank/DDBJ databases">
        <title>The draft genome of strain NS-104.</title>
        <authorList>
            <person name="Hang P."/>
            <person name="Jiang J."/>
        </authorList>
    </citation>
    <scope>NUCLEOTIDE SEQUENCE [LARGE SCALE GENOMIC DNA]</scope>
    <source>
        <strain evidence="2 3">NS-104</strain>
    </source>
</reference>
<comment type="caution">
    <text evidence="2">The sequence shown here is derived from an EMBL/GenBank/DDBJ whole genome shotgun (WGS) entry which is preliminary data.</text>
</comment>
<keyword evidence="1" id="KW-0175">Coiled coil</keyword>
<gene>
    <name evidence="2" type="ORF">DEM27_27820</name>
</gene>